<dbReference type="Proteomes" id="UP000641152">
    <property type="component" value="Unassembled WGS sequence"/>
</dbReference>
<proteinExistence type="predicted"/>
<accession>A0ABR9DGP5</accession>
<reference evidence="1 2" key="1">
    <citation type="submission" date="2020-09" db="EMBL/GenBank/DDBJ databases">
        <title>Methylomonas albis sp. nov. and Methylomonas fluvii sp. nov.: Two cold-adapted methanotrophs from the River Elbe and an amended description of Methylovulum psychrotolerans strain Eb1.</title>
        <authorList>
            <person name="Bussmann I.K."/>
            <person name="Klings K.-W."/>
            <person name="Warnstedt J."/>
            <person name="Hoppert M."/>
            <person name="Saborowski A."/>
            <person name="Horn F."/>
            <person name="Liebner S."/>
        </authorList>
    </citation>
    <scope>NUCLEOTIDE SEQUENCE [LARGE SCALE GENOMIC DNA]</scope>
    <source>
        <strain evidence="1 2">EbB</strain>
    </source>
</reference>
<evidence type="ECO:0008006" key="3">
    <source>
        <dbReference type="Google" id="ProtNLM"/>
    </source>
</evidence>
<keyword evidence="2" id="KW-1185">Reference proteome</keyword>
<dbReference type="InterPro" id="IPR023614">
    <property type="entry name" value="Porin_dom_sf"/>
</dbReference>
<evidence type="ECO:0000313" key="2">
    <source>
        <dbReference type="Proteomes" id="UP000641152"/>
    </source>
</evidence>
<gene>
    <name evidence="1" type="ORF">EBB_13035</name>
</gene>
<organism evidence="1 2">
    <name type="scientific">Methylomonas fluvii</name>
    <dbReference type="NCBI Taxonomy" id="1854564"/>
    <lineage>
        <taxon>Bacteria</taxon>
        <taxon>Pseudomonadati</taxon>
        <taxon>Pseudomonadota</taxon>
        <taxon>Gammaproteobacteria</taxon>
        <taxon>Methylococcales</taxon>
        <taxon>Methylococcaceae</taxon>
        <taxon>Methylomonas</taxon>
    </lineage>
</organism>
<dbReference type="EMBL" id="JACXST010000002">
    <property type="protein sequence ID" value="MBD9361434.1"/>
    <property type="molecule type" value="Genomic_DNA"/>
</dbReference>
<evidence type="ECO:0000313" key="1">
    <source>
        <dbReference type="EMBL" id="MBD9361434.1"/>
    </source>
</evidence>
<dbReference type="Gene3D" id="2.40.160.10">
    <property type="entry name" value="Porin"/>
    <property type="match status" value="1"/>
</dbReference>
<comment type="caution">
    <text evidence="1">The sequence shown here is derived from an EMBL/GenBank/DDBJ whole genome shotgun (WGS) entry which is preliminary data.</text>
</comment>
<dbReference type="RefSeq" id="WP_192394252.1">
    <property type="nucleotide sequence ID" value="NZ_CAJHIU010000002.1"/>
</dbReference>
<protein>
    <recommendedName>
        <fullName evidence="3">Short chain amide porin</fullName>
    </recommendedName>
</protein>
<name>A0ABR9DGP5_9GAMM</name>
<sequence>MKAYIEHPASSLNTRLFLTSAVAALAIGYGAESQAGATFKIDDTKWVSVGAGLRSSFRAQEGNAGATGDKWNNSFNLDNIRLYLNGQIHKYLKIEFNTECPTCNSGGQIHVLDAIGKFEITPYANLWVGRMLVPAERRELNGPFYSAVYNIFSAGTPFQPSDYNLTIQNNGSSAGSIGRDDGATFWGAVLDGRLQYSVGFFRGLRGGANVDDNILYAQRVSYNFWDVEKNPGYYTSGTYHGKGGDILTVGIANQYQEDGAGTTASPANFRGTTADVLMEKVLPNGGVVTFNGEYKNYGLSNGFGQVERDAATPFAPGVFGMFEGNAYDVSGMYLFPQKVGIGQFQPYLRYVNVMPSTSSGREVYEGGVNYVIDGHNAKIFAAYQYGDLLTKGLATNFKSTDAGENASQVMVGFQWQI</sequence>